<dbReference type="Proteomes" id="UP000546642">
    <property type="component" value="Unassembled WGS sequence"/>
</dbReference>
<dbReference type="InterPro" id="IPR025847">
    <property type="entry name" value="MEDS_domain"/>
</dbReference>
<sequence length="314" mass="33852">MTSRADSAAAETEGFEHHGVFFHSARDLRETVIPVLRTALAAGENVVVAVSDRLGGDLRSALGAAESSAVRFADRTALYDAPGRTVAALHRLARAEPRRVTVIGEPVLPPDDPLELREWHRLDAALVTALSEVPMRLVCLHDGRTTPADVLRSARDTHPVLLTHDGRRTNPDYRAAPPVRGAAHALPPPAGEPRRLDIHGDLPALRREVRALGAEAGLPAPRLGDLVVAVNELTANVLEHGAGKGTITVWSSPGRIVCEVFDECGDLTDPLCGYHPADPLSPRGYGLWITRQVCDFMEVTGGTRGSLVRMYFRV</sequence>
<dbReference type="NCBIfam" id="NF041045">
    <property type="entry name" value="RsbA_anti_sig"/>
    <property type="match status" value="1"/>
</dbReference>
<evidence type="ECO:0000259" key="3">
    <source>
        <dbReference type="Pfam" id="PF13581"/>
    </source>
</evidence>
<dbReference type="EMBL" id="JACHDS010000001">
    <property type="protein sequence ID" value="MBB6173663.1"/>
    <property type="molecule type" value="Genomic_DNA"/>
</dbReference>
<evidence type="ECO:0000256" key="1">
    <source>
        <dbReference type="ARBA" id="ARBA00022527"/>
    </source>
</evidence>
<dbReference type="RefSeq" id="WP_184077200.1">
    <property type="nucleotide sequence ID" value="NZ_JACHDS010000001.1"/>
</dbReference>
<feature type="region of interest" description="Disordered" evidence="2">
    <location>
        <begin position="164"/>
        <end position="196"/>
    </location>
</feature>
<keyword evidence="1" id="KW-0418">Kinase</keyword>
<dbReference type="CDD" id="cd16936">
    <property type="entry name" value="HATPase_RsbW-like"/>
    <property type="match status" value="1"/>
</dbReference>
<evidence type="ECO:0000259" key="4">
    <source>
        <dbReference type="Pfam" id="PF14417"/>
    </source>
</evidence>
<feature type="domain" description="Histidine kinase/HSP90-like ATPase" evidence="3">
    <location>
        <begin position="201"/>
        <end position="311"/>
    </location>
</feature>
<dbReference type="InterPro" id="IPR050267">
    <property type="entry name" value="Anti-sigma-factor_SerPK"/>
</dbReference>
<comment type="caution">
    <text evidence="5">The sequence shown here is derived from an EMBL/GenBank/DDBJ whole genome shotgun (WGS) entry which is preliminary data.</text>
</comment>
<dbReference type="Gene3D" id="3.30.565.10">
    <property type="entry name" value="Histidine kinase-like ATPase, C-terminal domain"/>
    <property type="match status" value="1"/>
</dbReference>
<keyword evidence="1" id="KW-0808">Transferase</keyword>
<evidence type="ECO:0000256" key="2">
    <source>
        <dbReference type="SAM" id="MobiDB-lite"/>
    </source>
</evidence>
<accession>A0A7W9YK64</accession>
<dbReference type="InterPro" id="IPR047718">
    <property type="entry name" value="RsbA-like_anti_sig"/>
</dbReference>
<dbReference type="AlphaFoldDB" id="A0A7W9YK64"/>
<gene>
    <name evidence="5" type="ORF">HNR23_003723</name>
</gene>
<feature type="domain" description="MEDS" evidence="4">
    <location>
        <begin position="17"/>
        <end position="159"/>
    </location>
</feature>
<dbReference type="InterPro" id="IPR003594">
    <property type="entry name" value="HATPase_dom"/>
</dbReference>
<name>A0A7W9YK64_9ACTN</name>
<protein>
    <submittedName>
        <fullName evidence="5">Anti-sigma regulatory factor (Ser/Thr protein kinase)</fullName>
    </submittedName>
</protein>
<keyword evidence="6" id="KW-1185">Reference proteome</keyword>
<reference evidence="5 6" key="1">
    <citation type="submission" date="2020-08" db="EMBL/GenBank/DDBJ databases">
        <title>Sequencing the genomes of 1000 actinobacteria strains.</title>
        <authorList>
            <person name="Klenk H.-P."/>
        </authorList>
    </citation>
    <scope>NUCLEOTIDE SEQUENCE [LARGE SCALE GENOMIC DNA]</scope>
    <source>
        <strain evidence="5 6">DSM 46659</strain>
    </source>
</reference>
<evidence type="ECO:0000313" key="6">
    <source>
        <dbReference type="Proteomes" id="UP000546642"/>
    </source>
</evidence>
<dbReference type="GO" id="GO:0004674">
    <property type="term" value="F:protein serine/threonine kinase activity"/>
    <property type="evidence" value="ECO:0007669"/>
    <property type="project" value="UniProtKB-KW"/>
</dbReference>
<dbReference type="PANTHER" id="PTHR35526">
    <property type="entry name" value="ANTI-SIGMA-F FACTOR RSBW-RELATED"/>
    <property type="match status" value="1"/>
</dbReference>
<dbReference type="SUPFAM" id="SSF55874">
    <property type="entry name" value="ATPase domain of HSP90 chaperone/DNA topoisomerase II/histidine kinase"/>
    <property type="match status" value="1"/>
</dbReference>
<dbReference type="Pfam" id="PF13581">
    <property type="entry name" value="HATPase_c_2"/>
    <property type="match status" value="1"/>
</dbReference>
<dbReference type="InterPro" id="IPR036890">
    <property type="entry name" value="HATPase_C_sf"/>
</dbReference>
<dbReference type="Pfam" id="PF14417">
    <property type="entry name" value="MEDS"/>
    <property type="match status" value="1"/>
</dbReference>
<dbReference type="PANTHER" id="PTHR35526:SF3">
    <property type="entry name" value="ANTI-SIGMA-F FACTOR RSBW"/>
    <property type="match status" value="1"/>
</dbReference>
<evidence type="ECO:0000313" key="5">
    <source>
        <dbReference type="EMBL" id="MBB6173663.1"/>
    </source>
</evidence>
<organism evidence="5 6">
    <name type="scientific">Nocardiopsis mwathae</name>
    <dbReference type="NCBI Taxonomy" id="1472723"/>
    <lineage>
        <taxon>Bacteria</taxon>
        <taxon>Bacillati</taxon>
        <taxon>Actinomycetota</taxon>
        <taxon>Actinomycetes</taxon>
        <taxon>Streptosporangiales</taxon>
        <taxon>Nocardiopsidaceae</taxon>
        <taxon>Nocardiopsis</taxon>
    </lineage>
</organism>
<keyword evidence="1" id="KW-0723">Serine/threonine-protein kinase</keyword>
<proteinExistence type="predicted"/>